<evidence type="ECO:0000259" key="5">
    <source>
        <dbReference type="Pfam" id="PF03810"/>
    </source>
</evidence>
<dbReference type="GO" id="GO:0006606">
    <property type="term" value="P:protein import into nucleus"/>
    <property type="evidence" value="ECO:0007669"/>
    <property type="project" value="TreeGrafter"/>
</dbReference>
<name>A0AAE0BG69_9CHLO</name>
<feature type="domain" description="Importin N-terminal" evidence="5">
    <location>
        <begin position="24"/>
        <end position="90"/>
    </location>
</feature>
<keyword evidence="8" id="KW-1185">Reference proteome</keyword>
<dbReference type="InterPro" id="IPR057941">
    <property type="entry name" value="TPR_TNPO3_IPO13_2nd"/>
</dbReference>
<dbReference type="EMBL" id="LGRX02035372">
    <property type="protein sequence ID" value="KAK3235077.1"/>
    <property type="molecule type" value="Genomic_DNA"/>
</dbReference>
<dbReference type="PANTHER" id="PTHR12363">
    <property type="entry name" value="TRANSPORTIN 3 AND IMPORTIN 13"/>
    <property type="match status" value="1"/>
</dbReference>
<dbReference type="Pfam" id="PF24139">
    <property type="entry name" value="TPR_TNPO3_IPO13_4th"/>
    <property type="match status" value="1"/>
</dbReference>
<evidence type="ECO:0000256" key="1">
    <source>
        <dbReference type="ARBA" id="ARBA00004123"/>
    </source>
</evidence>
<dbReference type="InterPro" id="IPR001494">
    <property type="entry name" value="Importin-beta_N"/>
</dbReference>
<dbReference type="Proteomes" id="UP001190700">
    <property type="component" value="Unassembled WGS sequence"/>
</dbReference>
<dbReference type="Pfam" id="PF08389">
    <property type="entry name" value="Xpo1"/>
    <property type="match status" value="1"/>
</dbReference>
<dbReference type="Pfam" id="PF24138">
    <property type="entry name" value="TPR_TNPO3_IPO13_2nd"/>
    <property type="match status" value="1"/>
</dbReference>
<comment type="subcellular location">
    <subcellularLocation>
        <location evidence="1">Nucleus</location>
    </subcellularLocation>
</comment>
<sequence length="929" mass="101348">MAEHLKQALEALHRAPNEDVRRQAGNWLEDFQHSRDAWQVSDQLLHHPESTNEIQFFCAQTLKKKATNDFEELPPGAATGLRDSILAVLMRFAQDVPVRKQLSLALVALAAHMQPDGWDNIGAVQWLAQRLGAQPPEVSLPCLLELLVILPQECEGYPSQRPERRRQFYGELLQSTPDALTLLTQCLTNATGMEKVRMLVIEAFGSWVRLSAGNDMDQSNPLRNQRTLPDAATLATHPLVAATLEGLNNPEMFDVCVEASCELIRSTVSSLDSEAIEPSQLPMVQLLVPTVMALIPRFKLSAQATAAQAGMPGAVEPPNADDEESAKGMARLFAEVGEAYVGLISTGAPEVGAPVEALLEVAAYPEDPEAPNGIACISFNFWHLLGRTITRKSRANDIPMEELERRRVFFTPAFQRLIQSIQHRVRFPEGFDTWPRHEKADFKRNRYSVADTLLDAARVCGGEKSLQLIVQPLSELSQKVASGEAFNWVEAEAALYCARSIARAAPSAGHPTLLQLLASLCTMPRYTQLQYTACLCLQAYTLWFADTLKTGQGVDLLPQLFTLLTTSMEDPEASAAATLALKHLCDGCASSLTGYMDGLMQIHARALVTGAEGNPTGGTQPLANEDVLQVLEGVVLVVAALPPQQLQHGLHAILAPTVATMEGLLPTVPTAAPALPAANIKQLTCHVERLVAILKHIVPKSDDMSGSDPRLEMLEQATADAFGKLWPLVERAISCTGDDERLAEGLCRVIKYSLRSSRRDQLREKPHRMVAVLPALSAVLRRSFASHRHPSYLFACSECVRAFADHPDAAVKAELQGLLTCMFGDATSRLQRLEDVHNSPDVADDVFLLALKSMKEDCRHVVLNPPVLPALVDCAVTGMLVMHKEACQSIIDFLVAVVRALPSNTASIGPVLQTRGPHLAYQTLKAMGG</sequence>
<evidence type="ECO:0000259" key="6">
    <source>
        <dbReference type="Pfam" id="PF08389"/>
    </source>
</evidence>
<dbReference type="SUPFAM" id="SSF48371">
    <property type="entry name" value="ARM repeat"/>
    <property type="match status" value="1"/>
</dbReference>
<dbReference type="InterPro" id="IPR013598">
    <property type="entry name" value="Exportin-1/Importin-b-like"/>
</dbReference>
<evidence type="ECO:0000256" key="4">
    <source>
        <dbReference type="ARBA" id="ARBA00023242"/>
    </source>
</evidence>
<dbReference type="Pfam" id="PF03810">
    <property type="entry name" value="IBN_N"/>
    <property type="match status" value="1"/>
</dbReference>
<dbReference type="InterPro" id="IPR011989">
    <property type="entry name" value="ARM-like"/>
</dbReference>
<feature type="domain" description="Exportin-1/Importin-beta-like" evidence="6">
    <location>
        <begin position="97"/>
        <end position="209"/>
    </location>
</feature>
<dbReference type="GO" id="GO:0031267">
    <property type="term" value="F:small GTPase binding"/>
    <property type="evidence" value="ECO:0007669"/>
    <property type="project" value="InterPro"/>
</dbReference>
<organism evidence="7 8">
    <name type="scientific">Cymbomonas tetramitiformis</name>
    <dbReference type="NCBI Taxonomy" id="36881"/>
    <lineage>
        <taxon>Eukaryota</taxon>
        <taxon>Viridiplantae</taxon>
        <taxon>Chlorophyta</taxon>
        <taxon>Pyramimonadophyceae</taxon>
        <taxon>Pyramimonadales</taxon>
        <taxon>Pyramimonadaceae</taxon>
        <taxon>Cymbomonas</taxon>
    </lineage>
</organism>
<feature type="non-terminal residue" evidence="7">
    <location>
        <position position="929"/>
    </location>
</feature>
<dbReference type="InterPro" id="IPR016024">
    <property type="entry name" value="ARM-type_fold"/>
</dbReference>
<dbReference type="Gene3D" id="1.25.10.10">
    <property type="entry name" value="Leucine-rich Repeat Variant"/>
    <property type="match status" value="1"/>
</dbReference>
<dbReference type="GO" id="GO:0005737">
    <property type="term" value="C:cytoplasm"/>
    <property type="evidence" value="ECO:0007669"/>
    <property type="project" value="TreeGrafter"/>
</dbReference>
<dbReference type="InterPro" id="IPR058537">
    <property type="entry name" value="TPR_TNPO3_IPO13_4th"/>
</dbReference>
<dbReference type="InterPro" id="IPR051345">
    <property type="entry name" value="Importin_beta-like_NTR"/>
</dbReference>
<evidence type="ECO:0000313" key="7">
    <source>
        <dbReference type="EMBL" id="KAK3235077.1"/>
    </source>
</evidence>
<evidence type="ECO:0000256" key="2">
    <source>
        <dbReference type="ARBA" id="ARBA00007991"/>
    </source>
</evidence>
<evidence type="ECO:0000256" key="3">
    <source>
        <dbReference type="ARBA" id="ARBA00022448"/>
    </source>
</evidence>
<accession>A0AAE0BG69</accession>
<evidence type="ECO:0000313" key="8">
    <source>
        <dbReference type="Proteomes" id="UP001190700"/>
    </source>
</evidence>
<comment type="similarity">
    <text evidence="2">Belongs to the importin beta family.</text>
</comment>
<proteinExistence type="inferred from homology"/>
<comment type="caution">
    <text evidence="7">The sequence shown here is derived from an EMBL/GenBank/DDBJ whole genome shotgun (WGS) entry which is preliminary data.</text>
</comment>
<dbReference type="PANTHER" id="PTHR12363:SF33">
    <property type="entry name" value="IMPORTIN-13"/>
    <property type="match status" value="1"/>
</dbReference>
<dbReference type="AlphaFoldDB" id="A0AAE0BG69"/>
<dbReference type="GO" id="GO:0005634">
    <property type="term" value="C:nucleus"/>
    <property type="evidence" value="ECO:0007669"/>
    <property type="project" value="UniProtKB-SubCell"/>
</dbReference>
<reference evidence="7 8" key="1">
    <citation type="journal article" date="2015" name="Genome Biol. Evol.">
        <title>Comparative Genomics of a Bacterivorous Green Alga Reveals Evolutionary Causalities and Consequences of Phago-Mixotrophic Mode of Nutrition.</title>
        <authorList>
            <person name="Burns J.A."/>
            <person name="Paasch A."/>
            <person name="Narechania A."/>
            <person name="Kim E."/>
        </authorList>
    </citation>
    <scope>NUCLEOTIDE SEQUENCE [LARGE SCALE GENOMIC DNA]</scope>
    <source>
        <strain evidence="7 8">PLY_AMNH</strain>
    </source>
</reference>
<keyword evidence="3" id="KW-0813">Transport</keyword>
<keyword evidence="4" id="KW-0539">Nucleus</keyword>
<gene>
    <name evidence="7" type="ORF">CYMTET_54701</name>
</gene>
<protein>
    <submittedName>
        <fullName evidence="7">Uncharacterized protein</fullName>
    </submittedName>
</protein>